<dbReference type="Proteomes" id="UP000887574">
    <property type="component" value="Unplaced"/>
</dbReference>
<dbReference type="AlphaFoldDB" id="A0A915E535"/>
<protein>
    <submittedName>
        <fullName evidence="2">Uncharacterized protein</fullName>
    </submittedName>
</protein>
<keyword evidence="1" id="KW-1185">Reference proteome</keyword>
<reference evidence="2" key="1">
    <citation type="submission" date="2022-11" db="UniProtKB">
        <authorList>
            <consortium name="WormBaseParasite"/>
        </authorList>
    </citation>
    <scope>IDENTIFICATION</scope>
</reference>
<evidence type="ECO:0000313" key="2">
    <source>
        <dbReference type="WBParaSite" id="jg25886"/>
    </source>
</evidence>
<dbReference type="WBParaSite" id="jg25886">
    <property type="protein sequence ID" value="jg25886"/>
    <property type="gene ID" value="jg25886"/>
</dbReference>
<organism evidence="1 2">
    <name type="scientific">Ditylenchus dipsaci</name>
    <dbReference type="NCBI Taxonomy" id="166011"/>
    <lineage>
        <taxon>Eukaryota</taxon>
        <taxon>Metazoa</taxon>
        <taxon>Ecdysozoa</taxon>
        <taxon>Nematoda</taxon>
        <taxon>Chromadorea</taxon>
        <taxon>Rhabditida</taxon>
        <taxon>Tylenchina</taxon>
        <taxon>Tylenchomorpha</taxon>
        <taxon>Sphaerularioidea</taxon>
        <taxon>Anguinidae</taxon>
        <taxon>Anguininae</taxon>
        <taxon>Ditylenchus</taxon>
    </lineage>
</organism>
<name>A0A915E535_9BILA</name>
<accession>A0A915E535</accession>
<sequence length="163" mass="18049">MDEFDNIVILESLPSENLVQPSDPAIISPTSSIKKPKKSRISKKKAALLAATAGSPISLQKVGKAEPQLNIFKLIYRNALATQSNLQLYGREQVPVMNQYMETLAAERSIRDLRGMYNQAFKEDTVCSVTDSPANTATDYVSNTCAPYFYAFIEAYLKSNKST</sequence>
<proteinExistence type="predicted"/>
<evidence type="ECO:0000313" key="1">
    <source>
        <dbReference type="Proteomes" id="UP000887574"/>
    </source>
</evidence>